<comment type="caution">
    <text evidence="1">The sequence shown here is derived from an EMBL/GenBank/DDBJ whole genome shotgun (WGS) entry which is preliminary data.</text>
</comment>
<dbReference type="PANTHER" id="PTHR35279:SF1">
    <property type="entry name" value="ARABINANASE_LEVANSUCRASE_INVERTASE"/>
    <property type="match status" value="1"/>
</dbReference>
<protein>
    <recommendedName>
        <fullName evidence="3">Glycosylase</fullName>
    </recommendedName>
</protein>
<dbReference type="Proteomes" id="UP000218807">
    <property type="component" value="Unassembled WGS sequence"/>
</dbReference>
<dbReference type="EMBL" id="NXDM01000003">
    <property type="protein sequence ID" value="PCK82205.1"/>
    <property type="molecule type" value="Genomic_DNA"/>
</dbReference>
<accession>A0A2A5KZ11</accession>
<keyword evidence="2" id="KW-1185">Reference proteome</keyword>
<name>A0A2A5KZ11_9HYPH</name>
<proteinExistence type="predicted"/>
<dbReference type="SUPFAM" id="SSF75005">
    <property type="entry name" value="Arabinanase/levansucrase/invertase"/>
    <property type="match status" value="1"/>
</dbReference>
<dbReference type="AlphaFoldDB" id="A0A2A5KZ11"/>
<dbReference type="RefSeq" id="WP_077993267.1">
    <property type="nucleotide sequence ID" value="NZ_CP104152.1"/>
</dbReference>
<organism evidence="1 2">
    <name type="scientific">Rhizobium sophoriradicis</name>
    <dbReference type="NCBI Taxonomy" id="1535245"/>
    <lineage>
        <taxon>Bacteria</taxon>
        <taxon>Pseudomonadati</taxon>
        <taxon>Pseudomonadota</taxon>
        <taxon>Alphaproteobacteria</taxon>
        <taxon>Hyphomicrobiales</taxon>
        <taxon>Rhizobiaceae</taxon>
        <taxon>Rhizobium/Agrobacterium group</taxon>
        <taxon>Rhizobium</taxon>
    </lineage>
</organism>
<dbReference type="InterPro" id="IPR023296">
    <property type="entry name" value="Glyco_hydro_beta-prop_sf"/>
</dbReference>
<evidence type="ECO:0000313" key="2">
    <source>
        <dbReference type="Proteomes" id="UP000218807"/>
    </source>
</evidence>
<dbReference type="Gene3D" id="2.115.10.20">
    <property type="entry name" value="Glycosyl hydrolase domain, family 43"/>
    <property type="match status" value="2"/>
</dbReference>
<evidence type="ECO:0008006" key="3">
    <source>
        <dbReference type="Google" id="ProtNLM"/>
    </source>
</evidence>
<gene>
    <name evidence="1" type="ORF">CPT34_04505</name>
</gene>
<dbReference type="PANTHER" id="PTHR35279">
    <property type="match status" value="1"/>
</dbReference>
<sequence>MTKMRWKKLGKIFDPTLHHLPAGCVEFAQSPQALVFDGFIRIYFSTRATDVNGKYLSHVAFVDMDKTLDRAIRVSDRPVIELGKLGCFDEHGIFPMNVMRHEGKIYGYTCGWNRRVAVSVDTAIGLALSDDDGMSFKRIGDGPVLSASLKEPCLVGDGFVKFIDGIFHMWYIFGTGWKEYSPGAPPDRTYKIGHATSPDGINWQKEEGRQIIPDRLGADESQALPTVIRIEDRYHMFFCYRQSSDFRTNRKRGYQIGHAYSRDLINWSRDDLELGIEGTDGEWDSDMLCYPHVFEADESIYLLYNGNQFGRHGFGAAILERTS</sequence>
<evidence type="ECO:0000313" key="1">
    <source>
        <dbReference type="EMBL" id="PCK82205.1"/>
    </source>
</evidence>
<reference evidence="1 2" key="1">
    <citation type="submission" date="2017-09" db="EMBL/GenBank/DDBJ databases">
        <title>Comparative genomics of rhizobia isolated from Phaseolus vulgaris in China.</title>
        <authorList>
            <person name="Tong W."/>
        </authorList>
    </citation>
    <scope>NUCLEOTIDE SEQUENCE [LARGE SCALE GENOMIC DNA]</scope>
    <source>
        <strain evidence="1 2">L101</strain>
    </source>
</reference>